<sequence>MMWSTGNNDWNGNRLEIETILHSCKVSLQKTSDRMPRLSDFVVRDEMLAVGECQGIMVSVFVARDKMLGLRLEVLIVSTGN</sequence>
<accession>A0A1B0A923</accession>
<dbReference type="VEuPathDB" id="VectorBase:GPAI038136"/>
<reference evidence="1" key="2">
    <citation type="submission" date="2020-05" db="UniProtKB">
        <authorList>
            <consortium name="EnsemblMetazoa"/>
        </authorList>
    </citation>
    <scope>IDENTIFICATION</scope>
    <source>
        <strain evidence="1">IAEA</strain>
    </source>
</reference>
<dbReference type="AlphaFoldDB" id="A0A1B0A923"/>
<dbReference type="Proteomes" id="UP000092445">
    <property type="component" value="Unassembled WGS sequence"/>
</dbReference>
<reference evidence="2" key="1">
    <citation type="submission" date="2014-03" db="EMBL/GenBank/DDBJ databases">
        <authorList>
            <person name="Aksoy S."/>
            <person name="Warren W."/>
            <person name="Wilson R.K."/>
        </authorList>
    </citation>
    <scope>NUCLEOTIDE SEQUENCE [LARGE SCALE GENOMIC DNA]</scope>
    <source>
        <strain evidence="2">IAEA</strain>
    </source>
</reference>
<evidence type="ECO:0000313" key="2">
    <source>
        <dbReference type="Proteomes" id="UP000092445"/>
    </source>
</evidence>
<organism evidence="1 2">
    <name type="scientific">Glossina pallidipes</name>
    <name type="common">Tsetse fly</name>
    <dbReference type="NCBI Taxonomy" id="7398"/>
    <lineage>
        <taxon>Eukaryota</taxon>
        <taxon>Metazoa</taxon>
        <taxon>Ecdysozoa</taxon>
        <taxon>Arthropoda</taxon>
        <taxon>Hexapoda</taxon>
        <taxon>Insecta</taxon>
        <taxon>Pterygota</taxon>
        <taxon>Neoptera</taxon>
        <taxon>Endopterygota</taxon>
        <taxon>Diptera</taxon>
        <taxon>Brachycera</taxon>
        <taxon>Muscomorpha</taxon>
        <taxon>Hippoboscoidea</taxon>
        <taxon>Glossinidae</taxon>
        <taxon>Glossina</taxon>
    </lineage>
</organism>
<protein>
    <submittedName>
        <fullName evidence="1">Uncharacterized protein</fullName>
    </submittedName>
</protein>
<proteinExistence type="predicted"/>
<name>A0A1B0A923_GLOPL</name>
<keyword evidence="2" id="KW-1185">Reference proteome</keyword>
<evidence type="ECO:0000313" key="1">
    <source>
        <dbReference type="EnsemblMetazoa" id="GPAI038136-PA"/>
    </source>
</evidence>
<dbReference type="EnsemblMetazoa" id="GPAI038136-RA">
    <property type="protein sequence ID" value="GPAI038136-PA"/>
    <property type="gene ID" value="GPAI038136"/>
</dbReference>